<dbReference type="AlphaFoldDB" id="A0A430UM66"/>
<accession>A0A430UM66</accession>
<sequence>MLAKTAVIPFSVSGQEYHAVIRPIRLENLTRYTTALPTLFSPETQGGGDSAAALEFMRAILVAGIVEVRGPGGPYKVGLQSDYERRVLEPEDLEEPGLQKSEPYANCNRLLQEILALSGMEALFRSEGNTPGDAGADRADGPAPAPAGS</sequence>
<evidence type="ECO:0000313" key="3">
    <source>
        <dbReference type="EMBL" id="RTI05567.1"/>
    </source>
</evidence>
<reference evidence="4 5" key="1">
    <citation type="journal article" date="2019" name="Extremophiles">
        <title>Biogeography of thermophiles and predominance of Thermus scotoductus in domestic water heaters.</title>
        <authorList>
            <person name="Wilpiszeski R.L."/>
            <person name="Zhang Z."/>
            <person name="House C.H."/>
        </authorList>
    </citation>
    <scope>NUCLEOTIDE SEQUENCE [LARGE SCALE GENOMIC DNA]</scope>
    <source>
        <strain evidence="3 4">17_S17</strain>
        <strain evidence="2 5">38_S38</strain>
    </source>
</reference>
<evidence type="ECO:0000313" key="4">
    <source>
        <dbReference type="Proteomes" id="UP000287173"/>
    </source>
</evidence>
<protein>
    <submittedName>
        <fullName evidence="3">Uncharacterized protein</fullName>
    </submittedName>
</protein>
<feature type="region of interest" description="Disordered" evidence="1">
    <location>
        <begin position="125"/>
        <end position="149"/>
    </location>
</feature>
<dbReference type="Proteomes" id="UP000287173">
    <property type="component" value="Unassembled WGS sequence"/>
</dbReference>
<proteinExistence type="predicted"/>
<name>A0A430UM66_THESC</name>
<evidence type="ECO:0000256" key="1">
    <source>
        <dbReference type="SAM" id="MobiDB-lite"/>
    </source>
</evidence>
<dbReference type="EMBL" id="PELM01000388">
    <property type="protein sequence ID" value="RTH00920.1"/>
    <property type="molecule type" value="Genomic_DNA"/>
</dbReference>
<dbReference type="Proteomes" id="UP000288082">
    <property type="component" value="Unassembled WGS sequence"/>
</dbReference>
<gene>
    <name evidence="3" type="ORF">CSW30_11205</name>
    <name evidence="2" type="ORF">CSW50_10035</name>
</gene>
<dbReference type="EMBL" id="PEMG01000430">
    <property type="protein sequence ID" value="RTI05567.1"/>
    <property type="molecule type" value="Genomic_DNA"/>
</dbReference>
<evidence type="ECO:0000313" key="2">
    <source>
        <dbReference type="EMBL" id="RTH00920.1"/>
    </source>
</evidence>
<organism evidence="3 4">
    <name type="scientific">Thermus scotoductus</name>
    <dbReference type="NCBI Taxonomy" id="37636"/>
    <lineage>
        <taxon>Bacteria</taxon>
        <taxon>Thermotogati</taxon>
        <taxon>Deinococcota</taxon>
        <taxon>Deinococci</taxon>
        <taxon>Thermales</taxon>
        <taxon>Thermaceae</taxon>
        <taxon>Thermus</taxon>
    </lineage>
</organism>
<evidence type="ECO:0000313" key="5">
    <source>
        <dbReference type="Proteomes" id="UP000288082"/>
    </source>
</evidence>
<comment type="caution">
    <text evidence="3">The sequence shown here is derived from an EMBL/GenBank/DDBJ whole genome shotgun (WGS) entry which is preliminary data.</text>
</comment>